<evidence type="ECO:0008006" key="4">
    <source>
        <dbReference type="Google" id="ProtNLM"/>
    </source>
</evidence>
<proteinExistence type="predicted"/>
<name>A0ABR5S7B2_9MICO</name>
<dbReference type="Proteomes" id="UP000078335">
    <property type="component" value="Unassembled WGS sequence"/>
</dbReference>
<comment type="caution">
    <text evidence="2">The sequence shown here is derived from an EMBL/GenBank/DDBJ whole genome shotgun (WGS) entry which is preliminary data.</text>
</comment>
<feature type="transmembrane region" description="Helical" evidence="1">
    <location>
        <begin position="21"/>
        <end position="41"/>
    </location>
</feature>
<protein>
    <recommendedName>
        <fullName evidence="4">Fimbrial assembly protein</fullName>
    </recommendedName>
</protein>
<organism evidence="2 3">
    <name type="scientific">Curtobacterium oceanosedimentum</name>
    <dbReference type="NCBI Taxonomy" id="465820"/>
    <lineage>
        <taxon>Bacteria</taxon>
        <taxon>Bacillati</taxon>
        <taxon>Actinomycetota</taxon>
        <taxon>Actinomycetes</taxon>
        <taxon>Micrococcales</taxon>
        <taxon>Microbacteriaceae</taxon>
        <taxon>Curtobacterium</taxon>
    </lineage>
</organism>
<keyword evidence="1" id="KW-0472">Membrane</keyword>
<keyword evidence="1" id="KW-1133">Transmembrane helix</keyword>
<reference evidence="2 3" key="1">
    <citation type="journal article" date="2016" name="Front. Microbiol.">
        <title>Genomic Resource of Rice Seed Associated Bacteria.</title>
        <authorList>
            <person name="Midha S."/>
            <person name="Bansal K."/>
            <person name="Sharma S."/>
            <person name="Kumar N."/>
            <person name="Patil P.P."/>
            <person name="Chaudhry V."/>
            <person name="Patil P.B."/>
        </authorList>
    </citation>
    <scope>NUCLEOTIDE SEQUENCE [LARGE SCALE GENOMIC DNA]</scope>
    <source>
        <strain evidence="2 3">NS263</strain>
    </source>
</reference>
<evidence type="ECO:0000313" key="3">
    <source>
        <dbReference type="Proteomes" id="UP000078335"/>
    </source>
</evidence>
<keyword evidence="3" id="KW-1185">Reference proteome</keyword>
<keyword evidence="1" id="KW-0812">Transmembrane</keyword>
<accession>A0ABR5S7B2</accession>
<dbReference type="EMBL" id="LDRB01000026">
    <property type="protein sequence ID" value="KTR40848.1"/>
    <property type="molecule type" value="Genomic_DNA"/>
</dbReference>
<evidence type="ECO:0000313" key="2">
    <source>
        <dbReference type="EMBL" id="KTR40848.1"/>
    </source>
</evidence>
<sequence length="206" mass="21303">MHLLPVEVLIERRQRAGIRRAWLVVALVAAVALLGTGAAYATAANAESDLTIAQEHTVSLLKQEQGFAEVKTVQSQSALITSAQQVGGSTEIDWGTTLEGIQASLPSGVAITGVQVDSATPLQAFSQSTAPLQGPRVATVTVTATTAVLPSVSDWITALEQIPGFVDANANSVTLGTDDTGGYTANLTIHLDTGAYDGKYAAEKGE</sequence>
<evidence type="ECO:0000256" key="1">
    <source>
        <dbReference type="SAM" id="Phobius"/>
    </source>
</evidence>
<gene>
    <name evidence="2" type="ORF">NS263_06430</name>
</gene>